<comment type="similarity">
    <text evidence="1">Belongs to the ParB family.</text>
</comment>
<dbReference type="NCBIfam" id="TIGR00180">
    <property type="entry name" value="parB_part"/>
    <property type="match status" value="1"/>
</dbReference>
<dbReference type="FunFam" id="3.90.1530.30:FF:000001">
    <property type="entry name" value="Chromosome partitioning protein ParB"/>
    <property type="match status" value="1"/>
</dbReference>
<dbReference type="InterPro" id="IPR003115">
    <property type="entry name" value="ParB_N"/>
</dbReference>
<sequence length="255" mass="28393">MQVPLDQIRANPRQPRSIFDDESLAELTESVRRVGVLQPIVLRKIAEDQFEIVAGERRFRAAQRAELAAIPAVVRSTSSQVSFEMALVENIQREDISPIDKAHAYRRLMDEFGLSQEEVAIRVGKTRSAVANTIRLLKLPQRIQDALILGTLTEAHGRALLSFGEPAVQLALFERILKTGMTVAALEALAKEAAPKGRKRRELDDPHWERIESGLRETLGAPVSLSRKGKGGRITIEFFSDDELTRILDAVGVQI</sequence>
<dbReference type="KEGG" id="npy:NPRO_20840"/>
<dbReference type="InterPro" id="IPR050336">
    <property type="entry name" value="Chromosome_partition/occlusion"/>
</dbReference>
<dbReference type="Pfam" id="PF17762">
    <property type="entry name" value="HTH_ParB"/>
    <property type="match status" value="1"/>
</dbReference>
<evidence type="ECO:0000256" key="1">
    <source>
        <dbReference type="ARBA" id="ARBA00006295"/>
    </source>
</evidence>
<feature type="domain" description="ParB-like N-terminal" evidence="4">
    <location>
        <begin position="1"/>
        <end position="91"/>
    </location>
</feature>
<dbReference type="SMART" id="SM00470">
    <property type="entry name" value="ParB"/>
    <property type="match status" value="1"/>
</dbReference>
<dbReference type="InterPro" id="IPR041468">
    <property type="entry name" value="HTH_ParB/Spo0J"/>
</dbReference>
<evidence type="ECO:0000256" key="2">
    <source>
        <dbReference type="ARBA" id="ARBA00022829"/>
    </source>
</evidence>
<name>A0A809RAL6_9BACT</name>
<evidence type="ECO:0000313" key="6">
    <source>
        <dbReference type="Proteomes" id="UP000662873"/>
    </source>
</evidence>
<dbReference type="InterPro" id="IPR004437">
    <property type="entry name" value="ParB/RepB/Spo0J"/>
</dbReference>
<evidence type="ECO:0000259" key="4">
    <source>
        <dbReference type="SMART" id="SM00470"/>
    </source>
</evidence>
<keyword evidence="3" id="KW-0238">DNA-binding</keyword>
<evidence type="ECO:0000256" key="3">
    <source>
        <dbReference type="ARBA" id="ARBA00023125"/>
    </source>
</evidence>
<dbReference type="CDD" id="cd16393">
    <property type="entry name" value="SPO0J_N"/>
    <property type="match status" value="1"/>
</dbReference>
<dbReference type="SUPFAM" id="SSF110849">
    <property type="entry name" value="ParB/Sulfiredoxin"/>
    <property type="match status" value="1"/>
</dbReference>
<dbReference type="GO" id="GO:0045881">
    <property type="term" value="P:positive regulation of sporulation resulting in formation of a cellular spore"/>
    <property type="evidence" value="ECO:0007669"/>
    <property type="project" value="TreeGrafter"/>
</dbReference>
<dbReference type="Proteomes" id="UP000662873">
    <property type="component" value="Chromosome"/>
</dbReference>
<dbReference type="Gene3D" id="1.10.10.2830">
    <property type="match status" value="1"/>
</dbReference>
<dbReference type="Pfam" id="PF23552">
    <property type="entry name" value="ParB_C"/>
    <property type="match status" value="1"/>
</dbReference>
<dbReference type="InterPro" id="IPR057240">
    <property type="entry name" value="ParB_dimer_C"/>
</dbReference>
<reference evidence="5" key="1">
    <citation type="journal article" name="DNA Res.">
        <title>The physiological potential of anammox bacteria as revealed by their core genome structure.</title>
        <authorList>
            <person name="Okubo T."/>
            <person name="Toyoda A."/>
            <person name="Fukuhara K."/>
            <person name="Uchiyama I."/>
            <person name="Harigaya Y."/>
            <person name="Kuroiwa M."/>
            <person name="Suzuki T."/>
            <person name="Murakami Y."/>
            <person name="Suwa Y."/>
            <person name="Takami H."/>
        </authorList>
    </citation>
    <scope>NUCLEOTIDE SEQUENCE</scope>
    <source>
        <strain evidence="5">317325-2</strain>
    </source>
</reference>
<gene>
    <name evidence="5" type="ORF">NPRO_20840</name>
</gene>
<evidence type="ECO:0000313" key="5">
    <source>
        <dbReference type="EMBL" id="BBO24489.1"/>
    </source>
</evidence>
<dbReference type="GO" id="GO:0003677">
    <property type="term" value="F:DNA binding"/>
    <property type="evidence" value="ECO:0007669"/>
    <property type="project" value="UniProtKB-KW"/>
</dbReference>
<dbReference type="GO" id="GO:0007059">
    <property type="term" value="P:chromosome segregation"/>
    <property type="evidence" value="ECO:0007669"/>
    <property type="project" value="UniProtKB-KW"/>
</dbReference>
<dbReference type="PANTHER" id="PTHR33375:SF1">
    <property type="entry name" value="CHROMOSOME-PARTITIONING PROTEIN PARB-RELATED"/>
    <property type="match status" value="1"/>
</dbReference>
<dbReference type="GO" id="GO:0005694">
    <property type="term" value="C:chromosome"/>
    <property type="evidence" value="ECO:0007669"/>
    <property type="project" value="TreeGrafter"/>
</dbReference>
<organism evidence="5 6">
    <name type="scientific">Candidatus Nitrosymbiomonas proteolyticus</name>
    <dbReference type="NCBI Taxonomy" id="2608984"/>
    <lineage>
        <taxon>Bacteria</taxon>
        <taxon>Bacillati</taxon>
        <taxon>Armatimonadota</taxon>
        <taxon>Armatimonadota incertae sedis</taxon>
        <taxon>Candidatus Nitrosymbiomonas</taxon>
    </lineage>
</organism>
<protein>
    <submittedName>
        <fullName evidence="5">Chromosome segregation protein Spo0J</fullName>
    </submittedName>
</protein>
<accession>A0A809RAL6</accession>
<dbReference type="FunFam" id="1.10.10.2830:FF:000001">
    <property type="entry name" value="Chromosome partitioning protein ParB"/>
    <property type="match status" value="1"/>
</dbReference>
<dbReference type="Pfam" id="PF02195">
    <property type="entry name" value="ParB_N"/>
    <property type="match status" value="1"/>
</dbReference>
<keyword evidence="2" id="KW-0159">Chromosome partition</keyword>
<dbReference type="EMBL" id="AP021858">
    <property type="protein sequence ID" value="BBO24489.1"/>
    <property type="molecule type" value="Genomic_DNA"/>
</dbReference>
<dbReference type="InterPro" id="IPR036086">
    <property type="entry name" value="ParB/Sulfiredoxin_sf"/>
</dbReference>
<dbReference type="SUPFAM" id="SSF109709">
    <property type="entry name" value="KorB DNA-binding domain-like"/>
    <property type="match status" value="1"/>
</dbReference>
<dbReference type="Gene3D" id="3.90.1530.30">
    <property type="match status" value="1"/>
</dbReference>
<dbReference type="AlphaFoldDB" id="A0A809RAL6"/>
<proteinExistence type="inferred from homology"/>
<dbReference type="PANTHER" id="PTHR33375">
    <property type="entry name" value="CHROMOSOME-PARTITIONING PROTEIN PARB-RELATED"/>
    <property type="match status" value="1"/>
</dbReference>